<comment type="caution">
    <text evidence="3">The sequence shown here is derived from an EMBL/GenBank/DDBJ whole genome shotgun (WGS) entry which is preliminary data.</text>
</comment>
<dbReference type="EMBL" id="JAUUTY010000005">
    <property type="protein sequence ID" value="KAK1632962.1"/>
    <property type="molecule type" value="Genomic_DNA"/>
</dbReference>
<accession>A0AAD8RXX6</accession>
<feature type="region of interest" description="Disordered" evidence="1">
    <location>
        <begin position="320"/>
        <end position="340"/>
    </location>
</feature>
<sequence>MVWKLDQLQRHAGLQGGEVPRPKCRSVAEALNDGKWILDLRGRVTADSLSEFVDLWDRVRRVTLVNGVADAFVWRFSADGAYSSKSAYRLQFLGATSSPFVKLIWSATAAPKCRFFGWLFALNRLLTADRLLARRWPNSYFCPLCRRSLETALHLLVECPWARRVWTAVAIAHHLPVLSPLSWGTPSSTLEWLASTIAAATARDRKRTASTIFLVLWVLWKERNRRIFDNKDRPVAVVVAEVDDELALSCDVSKKFLALPFEVISRSEGHQMFRQYMRMSIRHANEESMTRFRAAHPELVHAEFDLYADPAAKRAAAAGGASTYVVSPSPPAGPSTSAGA</sequence>
<evidence type="ECO:0000259" key="2">
    <source>
        <dbReference type="Pfam" id="PF13966"/>
    </source>
</evidence>
<evidence type="ECO:0000313" key="4">
    <source>
        <dbReference type="Proteomes" id="UP001231189"/>
    </source>
</evidence>
<dbReference type="Pfam" id="PF13966">
    <property type="entry name" value="zf-RVT"/>
    <property type="match status" value="1"/>
</dbReference>
<gene>
    <name evidence="3" type="ORF">QYE76_007277</name>
</gene>
<name>A0AAD8RXX6_LOLMU</name>
<dbReference type="Proteomes" id="UP001231189">
    <property type="component" value="Unassembled WGS sequence"/>
</dbReference>
<proteinExistence type="predicted"/>
<evidence type="ECO:0000313" key="3">
    <source>
        <dbReference type="EMBL" id="KAK1632962.1"/>
    </source>
</evidence>
<dbReference type="InterPro" id="IPR026960">
    <property type="entry name" value="RVT-Znf"/>
</dbReference>
<keyword evidence="4" id="KW-1185">Reference proteome</keyword>
<evidence type="ECO:0000256" key="1">
    <source>
        <dbReference type="SAM" id="MobiDB-lite"/>
    </source>
</evidence>
<dbReference type="AlphaFoldDB" id="A0AAD8RXX6"/>
<organism evidence="3 4">
    <name type="scientific">Lolium multiflorum</name>
    <name type="common">Italian ryegrass</name>
    <name type="synonym">Lolium perenne subsp. multiflorum</name>
    <dbReference type="NCBI Taxonomy" id="4521"/>
    <lineage>
        <taxon>Eukaryota</taxon>
        <taxon>Viridiplantae</taxon>
        <taxon>Streptophyta</taxon>
        <taxon>Embryophyta</taxon>
        <taxon>Tracheophyta</taxon>
        <taxon>Spermatophyta</taxon>
        <taxon>Magnoliopsida</taxon>
        <taxon>Liliopsida</taxon>
        <taxon>Poales</taxon>
        <taxon>Poaceae</taxon>
        <taxon>BOP clade</taxon>
        <taxon>Pooideae</taxon>
        <taxon>Poodae</taxon>
        <taxon>Poeae</taxon>
        <taxon>Poeae Chloroplast Group 2 (Poeae type)</taxon>
        <taxon>Loliodinae</taxon>
        <taxon>Loliinae</taxon>
        <taxon>Lolium</taxon>
    </lineage>
</organism>
<dbReference type="PANTHER" id="PTHR47746">
    <property type="entry name" value="ZF-RVT DOMAIN-CONTAINING PROTEIN"/>
    <property type="match status" value="1"/>
</dbReference>
<feature type="domain" description="Reverse transcriptase zinc-binding" evidence="2">
    <location>
        <begin position="82"/>
        <end position="166"/>
    </location>
</feature>
<reference evidence="3" key="1">
    <citation type="submission" date="2023-07" db="EMBL/GenBank/DDBJ databases">
        <title>A chromosome-level genome assembly of Lolium multiflorum.</title>
        <authorList>
            <person name="Chen Y."/>
            <person name="Copetti D."/>
            <person name="Kolliker R."/>
            <person name="Studer B."/>
        </authorList>
    </citation>
    <scope>NUCLEOTIDE SEQUENCE</scope>
    <source>
        <strain evidence="3">02402/16</strain>
        <tissue evidence="3">Leaf</tissue>
    </source>
</reference>
<protein>
    <recommendedName>
        <fullName evidence="2">Reverse transcriptase zinc-binding domain-containing protein</fullName>
    </recommendedName>
</protein>
<dbReference type="PANTHER" id="PTHR47746:SF75">
    <property type="entry name" value="AMINOTRANSFERASE-LIKE PLANT MOBILE DOMAIN-CONTAINING PROTEIN"/>
    <property type="match status" value="1"/>
</dbReference>